<dbReference type="EC" id="1.1.1.169" evidence="4"/>
<dbReference type="SUPFAM" id="SSF51735">
    <property type="entry name" value="NAD(P)-binding Rossmann-fold domains"/>
    <property type="match status" value="1"/>
</dbReference>
<dbReference type="Pfam" id="PF02558">
    <property type="entry name" value="ApbA"/>
    <property type="match status" value="1"/>
</dbReference>
<reference evidence="7" key="2">
    <citation type="journal article" date="2021" name="PeerJ">
        <title>Extensive microbial diversity within the chicken gut microbiome revealed by metagenomics and culture.</title>
        <authorList>
            <person name="Gilroy R."/>
            <person name="Ravi A."/>
            <person name="Getino M."/>
            <person name="Pursley I."/>
            <person name="Horton D.L."/>
            <person name="Alikhan N.F."/>
            <person name="Baker D."/>
            <person name="Gharbi K."/>
            <person name="Hall N."/>
            <person name="Watson M."/>
            <person name="Adriaenssens E.M."/>
            <person name="Foster-Nyarko E."/>
            <person name="Jarju S."/>
            <person name="Secka A."/>
            <person name="Antonio M."/>
            <person name="Oren A."/>
            <person name="Chaudhuri R.R."/>
            <person name="La Ragione R."/>
            <person name="Hildebrand F."/>
            <person name="Pallen M.J."/>
        </authorList>
    </citation>
    <scope>NUCLEOTIDE SEQUENCE</scope>
    <source>
        <strain evidence="7">ChiGjej1B1-2707</strain>
    </source>
</reference>
<feature type="domain" description="Ketopantoate reductase C-terminal" evidence="6">
    <location>
        <begin position="176"/>
        <end position="312"/>
    </location>
</feature>
<sequence>MRIERTAIVGKGALGVLYADCIARNVGDDAVCFVMDEARLQRHATDVTVINGIERTFRSAKPADVGPVDLILFAVKAPALDEALELAAPLVGERTLLVSVLNGVTSEERIAARFGWERIVPCVAQGMDAMRFGSNVSYSQAGNLHIGLFEQTEPSALDAVQEFFTRSGIGCIVEKDIRHRMWAKFMGNVGLNQVCAAYGIDYETLLASERSLAEGKTDPCTEPWRAYIAAMREVVAVGRAEGVDVGEADLADMVALLRTLDPHSTPSMGQDVINRNPTEVDEFSGVMLRLAAKHGLLVPTNAFLNARLKEIEASYAR</sequence>
<dbReference type="Pfam" id="PF08546">
    <property type="entry name" value="ApbA_C"/>
    <property type="match status" value="1"/>
</dbReference>
<dbReference type="InterPro" id="IPR036291">
    <property type="entry name" value="NAD(P)-bd_dom_sf"/>
</dbReference>
<dbReference type="InterPro" id="IPR003710">
    <property type="entry name" value="ApbA"/>
</dbReference>
<name>A0A9D1A342_9ACTN</name>
<dbReference type="GO" id="GO:0005737">
    <property type="term" value="C:cytoplasm"/>
    <property type="evidence" value="ECO:0007669"/>
    <property type="project" value="TreeGrafter"/>
</dbReference>
<keyword evidence="2 4" id="KW-0521">NADP</keyword>
<dbReference type="PANTHER" id="PTHR21708">
    <property type="entry name" value="PROBABLE 2-DEHYDROPANTOATE 2-REDUCTASE"/>
    <property type="match status" value="1"/>
</dbReference>
<dbReference type="Proteomes" id="UP000824261">
    <property type="component" value="Unassembled WGS sequence"/>
</dbReference>
<dbReference type="Gene3D" id="1.10.1040.10">
    <property type="entry name" value="N-(1-d-carboxylethyl)-l-norvaline Dehydrogenase, domain 2"/>
    <property type="match status" value="1"/>
</dbReference>
<comment type="similarity">
    <text evidence="1 4">Belongs to the ketopantoate reductase family.</text>
</comment>
<dbReference type="PANTHER" id="PTHR21708:SF26">
    <property type="entry name" value="2-DEHYDROPANTOATE 2-REDUCTASE"/>
    <property type="match status" value="1"/>
</dbReference>
<evidence type="ECO:0000256" key="3">
    <source>
        <dbReference type="ARBA" id="ARBA00023002"/>
    </source>
</evidence>
<dbReference type="SUPFAM" id="SSF48179">
    <property type="entry name" value="6-phosphogluconate dehydrogenase C-terminal domain-like"/>
    <property type="match status" value="1"/>
</dbReference>
<comment type="function">
    <text evidence="4">Catalyzes the NADPH-dependent reduction of ketopantoate into pantoic acid.</text>
</comment>
<dbReference type="EMBL" id="DVGB01000089">
    <property type="protein sequence ID" value="HIR02021.1"/>
    <property type="molecule type" value="Genomic_DNA"/>
</dbReference>
<protein>
    <recommendedName>
        <fullName evidence="4">2-dehydropantoate 2-reductase</fullName>
        <ecNumber evidence="4">1.1.1.169</ecNumber>
    </recommendedName>
    <alternativeName>
        <fullName evidence="4">Ketopantoate reductase</fullName>
    </alternativeName>
</protein>
<feature type="domain" description="Ketopantoate reductase N-terminal" evidence="5">
    <location>
        <begin position="7"/>
        <end position="150"/>
    </location>
</feature>
<evidence type="ECO:0000313" key="7">
    <source>
        <dbReference type="EMBL" id="HIR02021.1"/>
    </source>
</evidence>
<dbReference type="Gene3D" id="3.40.50.720">
    <property type="entry name" value="NAD(P)-binding Rossmann-like Domain"/>
    <property type="match status" value="1"/>
</dbReference>
<evidence type="ECO:0000259" key="6">
    <source>
        <dbReference type="Pfam" id="PF08546"/>
    </source>
</evidence>
<dbReference type="AlphaFoldDB" id="A0A9D1A342"/>
<proteinExistence type="inferred from homology"/>
<dbReference type="InterPro" id="IPR013332">
    <property type="entry name" value="KPR_N"/>
</dbReference>
<gene>
    <name evidence="7" type="ORF">IAA69_07160</name>
</gene>
<dbReference type="GO" id="GO:0008677">
    <property type="term" value="F:2-dehydropantoate 2-reductase activity"/>
    <property type="evidence" value="ECO:0007669"/>
    <property type="project" value="UniProtKB-EC"/>
</dbReference>
<dbReference type="NCBIfam" id="TIGR00745">
    <property type="entry name" value="apbA_panE"/>
    <property type="match status" value="1"/>
</dbReference>
<dbReference type="InterPro" id="IPR013328">
    <property type="entry name" value="6PGD_dom2"/>
</dbReference>
<accession>A0A9D1A342</accession>
<comment type="catalytic activity">
    <reaction evidence="4">
        <text>(R)-pantoate + NADP(+) = 2-dehydropantoate + NADPH + H(+)</text>
        <dbReference type="Rhea" id="RHEA:16233"/>
        <dbReference type="ChEBI" id="CHEBI:11561"/>
        <dbReference type="ChEBI" id="CHEBI:15378"/>
        <dbReference type="ChEBI" id="CHEBI:15980"/>
        <dbReference type="ChEBI" id="CHEBI:57783"/>
        <dbReference type="ChEBI" id="CHEBI:58349"/>
        <dbReference type="EC" id="1.1.1.169"/>
    </reaction>
</comment>
<dbReference type="InterPro" id="IPR013752">
    <property type="entry name" value="KPA_reductase"/>
</dbReference>
<dbReference type="InterPro" id="IPR008927">
    <property type="entry name" value="6-PGluconate_DH-like_C_sf"/>
</dbReference>
<evidence type="ECO:0000259" key="5">
    <source>
        <dbReference type="Pfam" id="PF02558"/>
    </source>
</evidence>
<keyword evidence="4" id="KW-0566">Pantothenate biosynthesis</keyword>
<evidence type="ECO:0000256" key="2">
    <source>
        <dbReference type="ARBA" id="ARBA00022857"/>
    </source>
</evidence>
<comment type="pathway">
    <text evidence="4">Cofactor biosynthesis; (R)-pantothenate biosynthesis; (R)-pantoate from 3-methyl-2-oxobutanoate: step 2/2.</text>
</comment>
<reference evidence="7" key="1">
    <citation type="submission" date="2020-10" db="EMBL/GenBank/DDBJ databases">
        <authorList>
            <person name="Gilroy R."/>
        </authorList>
    </citation>
    <scope>NUCLEOTIDE SEQUENCE</scope>
    <source>
        <strain evidence="7">ChiGjej1B1-2707</strain>
    </source>
</reference>
<organism evidence="7 8">
    <name type="scientific">Candidatus Aveggerthella stercoripullorum</name>
    <dbReference type="NCBI Taxonomy" id="2840688"/>
    <lineage>
        <taxon>Bacteria</taxon>
        <taxon>Bacillati</taxon>
        <taxon>Actinomycetota</taxon>
        <taxon>Coriobacteriia</taxon>
        <taxon>Eggerthellales</taxon>
        <taxon>Eggerthellaceae</taxon>
        <taxon>Eggerthellaceae incertae sedis</taxon>
        <taxon>Candidatus Aveggerthella</taxon>
    </lineage>
</organism>
<keyword evidence="3 4" id="KW-0560">Oxidoreductase</keyword>
<dbReference type="InterPro" id="IPR051402">
    <property type="entry name" value="KPR-Related"/>
</dbReference>
<evidence type="ECO:0000256" key="4">
    <source>
        <dbReference type="RuleBase" id="RU362068"/>
    </source>
</evidence>
<comment type="caution">
    <text evidence="7">The sequence shown here is derived from an EMBL/GenBank/DDBJ whole genome shotgun (WGS) entry which is preliminary data.</text>
</comment>
<dbReference type="GO" id="GO:0015940">
    <property type="term" value="P:pantothenate biosynthetic process"/>
    <property type="evidence" value="ECO:0007669"/>
    <property type="project" value="UniProtKB-KW"/>
</dbReference>
<evidence type="ECO:0000256" key="1">
    <source>
        <dbReference type="ARBA" id="ARBA00007870"/>
    </source>
</evidence>
<evidence type="ECO:0000313" key="8">
    <source>
        <dbReference type="Proteomes" id="UP000824261"/>
    </source>
</evidence>